<reference evidence="1 2" key="1">
    <citation type="submission" date="2017-02" db="EMBL/GenBank/DDBJ databases">
        <title>Whole genome sequencing of Metallibacterium scheffleri DSM 24874 (T).</title>
        <authorList>
            <person name="Kumar S."/>
            <person name="Patil P."/>
            <person name="Patil P.B."/>
        </authorList>
    </citation>
    <scope>NUCLEOTIDE SEQUENCE [LARGE SCALE GENOMIC DNA]</scope>
    <source>
        <strain evidence="1 2">DSM 24874</strain>
    </source>
</reference>
<dbReference type="Proteomes" id="UP000307749">
    <property type="component" value="Unassembled WGS sequence"/>
</dbReference>
<dbReference type="EMBL" id="MWQO01000014">
    <property type="protein sequence ID" value="THD11282.1"/>
    <property type="molecule type" value="Genomic_DNA"/>
</dbReference>
<evidence type="ECO:0000313" key="1">
    <source>
        <dbReference type="EMBL" id="THD11282.1"/>
    </source>
</evidence>
<keyword evidence="2" id="KW-1185">Reference proteome</keyword>
<protein>
    <submittedName>
        <fullName evidence="1">Uncharacterized protein</fullName>
    </submittedName>
</protein>
<evidence type="ECO:0000313" key="2">
    <source>
        <dbReference type="Proteomes" id="UP000307749"/>
    </source>
</evidence>
<dbReference type="AlphaFoldDB" id="A0A4S3KQI0"/>
<accession>A0A4S3KQI0</accession>
<sequence length="122" mass="13097">MQEFSGLEVCQSIGAAKCREIRFIKMQAEHLEAVSQYIIDAASVLSDGHMEAASVSMLRHSGVQEPAIRGKAWCELIACGLALRGPFIGIRRREAFTHASGAAPAIAAVLVHGPVVHVYRDG</sequence>
<gene>
    <name evidence="1" type="ORF">B1806_03960</name>
</gene>
<name>A0A4S3KQI0_9GAMM</name>
<organism evidence="1 2">
    <name type="scientific">Metallibacterium scheffleri</name>
    <dbReference type="NCBI Taxonomy" id="993689"/>
    <lineage>
        <taxon>Bacteria</taxon>
        <taxon>Pseudomonadati</taxon>
        <taxon>Pseudomonadota</taxon>
        <taxon>Gammaproteobacteria</taxon>
        <taxon>Lysobacterales</taxon>
        <taxon>Rhodanobacteraceae</taxon>
        <taxon>Metallibacterium</taxon>
    </lineage>
</organism>
<proteinExistence type="predicted"/>
<comment type="caution">
    <text evidence="1">The sequence shown here is derived from an EMBL/GenBank/DDBJ whole genome shotgun (WGS) entry which is preliminary data.</text>
</comment>